<reference evidence="1 2" key="1">
    <citation type="journal article" date="2019" name="Nat. Ecol. Evol.">
        <title>Megaphylogeny resolves global patterns of mushroom evolution.</title>
        <authorList>
            <person name="Varga T."/>
            <person name="Krizsan K."/>
            <person name="Foldi C."/>
            <person name="Dima B."/>
            <person name="Sanchez-Garcia M."/>
            <person name="Sanchez-Ramirez S."/>
            <person name="Szollosi G.J."/>
            <person name="Szarkandi J.G."/>
            <person name="Papp V."/>
            <person name="Albert L."/>
            <person name="Andreopoulos W."/>
            <person name="Angelini C."/>
            <person name="Antonin V."/>
            <person name="Barry K.W."/>
            <person name="Bougher N.L."/>
            <person name="Buchanan P."/>
            <person name="Buyck B."/>
            <person name="Bense V."/>
            <person name="Catcheside P."/>
            <person name="Chovatia M."/>
            <person name="Cooper J."/>
            <person name="Damon W."/>
            <person name="Desjardin D."/>
            <person name="Finy P."/>
            <person name="Geml J."/>
            <person name="Haridas S."/>
            <person name="Hughes K."/>
            <person name="Justo A."/>
            <person name="Karasinski D."/>
            <person name="Kautmanova I."/>
            <person name="Kiss B."/>
            <person name="Kocsube S."/>
            <person name="Kotiranta H."/>
            <person name="LaButti K.M."/>
            <person name="Lechner B.E."/>
            <person name="Liimatainen K."/>
            <person name="Lipzen A."/>
            <person name="Lukacs Z."/>
            <person name="Mihaltcheva S."/>
            <person name="Morgado L.N."/>
            <person name="Niskanen T."/>
            <person name="Noordeloos M.E."/>
            <person name="Ohm R.A."/>
            <person name="Ortiz-Santana B."/>
            <person name="Ovrebo C."/>
            <person name="Racz N."/>
            <person name="Riley R."/>
            <person name="Savchenko A."/>
            <person name="Shiryaev A."/>
            <person name="Soop K."/>
            <person name="Spirin V."/>
            <person name="Szebenyi C."/>
            <person name="Tomsovsky M."/>
            <person name="Tulloss R.E."/>
            <person name="Uehling J."/>
            <person name="Grigoriev I.V."/>
            <person name="Vagvolgyi C."/>
            <person name="Papp T."/>
            <person name="Martin F.M."/>
            <person name="Miettinen O."/>
            <person name="Hibbett D.S."/>
            <person name="Nagy L.G."/>
        </authorList>
    </citation>
    <scope>NUCLEOTIDE SEQUENCE [LARGE SCALE GENOMIC DNA]</scope>
    <source>
        <strain evidence="1 2">CBS 962.96</strain>
    </source>
</reference>
<organism evidence="1 2">
    <name type="scientific">Dendrothele bispora (strain CBS 962.96)</name>
    <dbReference type="NCBI Taxonomy" id="1314807"/>
    <lineage>
        <taxon>Eukaryota</taxon>
        <taxon>Fungi</taxon>
        <taxon>Dikarya</taxon>
        <taxon>Basidiomycota</taxon>
        <taxon>Agaricomycotina</taxon>
        <taxon>Agaricomycetes</taxon>
        <taxon>Agaricomycetidae</taxon>
        <taxon>Agaricales</taxon>
        <taxon>Agaricales incertae sedis</taxon>
        <taxon>Dendrothele</taxon>
    </lineage>
</organism>
<protein>
    <submittedName>
        <fullName evidence="1">Uncharacterized protein</fullName>
    </submittedName>
</protein>
<name>A0A4V6T5B7_DENBC</name>
<dbReference type="OrthoDB" id="443318at2759"/>
<sequence>MYSAHYEMTCTTASRPPVLDIKTCVAMKQMLPRCKKWIKSSCLDQHDSLNCWIVTHTTLVSPVRAENGCRLLSRTFGPGTCVNTPSSPPPNSASTFPLPFHFSPCSSTVEQVS</sequence>
<dbReference type="EMBL" id="ML179274">
    <property type="protein sequence ID" value="THU92605.1"/>
    <property type="molecule type" value="Genomic_DNA"/>
</dbReference>
<proteinExistence type="predicted"/>
<gene>
    <name evidence="1" type="ORF">K435DRAFT_208919</name>
</gene>
<dbReference type="Gene3D" id="1.10.287.410">
    <property type="match status" value="1"/>
</dbReference>
<keyword evidence="2" id="KW-1185">Reference proteome</keyword>
<dbReference type="Proteomes" id="UP000297245">
    <property type="component" value="Unassembled WGS sequence"/>
</dbReference>
<dbReference type="AlphaFoldDB" id="A0A4V6T5B7"/>
<accession>A0A4V6T5B7</accession>
<evidence type="ECO:0000313" key="2">
    <source>
        <dbReference type="Proteomes" id="UP000297245"/>
    </source>
</evidence>
<evidence type="ECO:0000313" key="1">
    <source>
        <dbReference type="EMBL" id="THU92605.1"/>
    </source>
</evidence>